<keyword evidence="2" id="KW-0489">Methyltransferase</keyword>
<dbReference type="CDD" id="cd02440">
    <property type="entry name" value="AdoMet_MTases"/>
    <property type="match status" value="1"/>
</dbReference>
<feature type="region of interest" description="Disordered" evidence="3">
    <location>
        <begin position="88"/>
        <end position="118"/>
    </location>
</feature>
<comment type="similarity">
    <text evidence="2">Belongs to the methyltransferase superfamily.</text>
</comment>
<dbReference type="Pfam" id="PF13489">
    <property type="entry name" value="Methyltransf_23"/>
    <property type="match status" value="1"/>
</dbReference>
<dbReference type="EMBL" id="JBAHYK010000118">
    <property type="protein sequence ID" value="KAL0578122.1"/>
    <property type="molecule type" value="Genomic_DNA"/>
</dbReference>
<dbReference type="PANTHER" id="PTHR12315">
    <property type="entry name" value="BICOID-INTERACTING PROTEIN RELATED"/>
    <property type="match status" value="1"/>
</dbReference>
<dbReference type="InterPro" id="IPR029063">
    <property type="entry name" value="SAM-dependent_MTases_sf"/>
</dbReference>
<keyword evidence="2" id="KW-0808">Transferase</keyword>
<evidence type="ECO:0000313" key="6">
    <source>
        <dbReference type="Proteomes" id="UP001465976"/>
    </source>
</evidence>
<sequence>MTTQHIPVYGNYHGYYSKRPFVNDPRLTALSKDLFAGKRILDVGCNEGWVTVEIAQKWRAEKVVGVDIDEALIRAAWKRRLAVWSQQAPHSRVEESKDNSRKRKRTEPSSDPVRAMPQPDYFPASLEHMFGSLPVPPSQNRGKNVFPHNISFRTGDWVNDRDAVPEDKEGYDVVIACVLRGAE</sequence>
<dbReference type="SUPFAM" id="SSF53335">
    <property type="entry name" value="S-adenosyl-L-methionine-dependent methyltransferases"/>
    <property type="match status" value="1"/>
</dbReference>
<dbReference type="InterPro" id="IPR039772">
    <property type="entry name" value="Bin3-like"/>
</dbReference>
<dbReference type="Gene3D" id="3.40.50.150">
    <property type="entry name" value="Vaccinia Virus protein VP39"/>
    <property type="match status" value="1"/>
</dbReference>
<gene>
    <name evidence="5" type="ORF">V5O48_003865</name>
</gene>
<dbReference type="PROSITE" id="PS51515">
    <property type="entry name" value="BIN3_SAM"/>
    <property type="match status" value="1"/>
</dbReference>
<feature type="domain" description="Bin3-type SAM" evidence="4">
    <location>
        <begin position="24"/>
        <end position="183"/>
    </location>
</feature>
<evidence type="ECO:0000259" key="4">
    <source>
        <dbReference type="PROSITE" id="PS51515"/>
    </source>
</evidence>
<evidence type="ECO:0000313" key="5">
    <source>
        <dbReference type="EMBL" id="KAL0578122.1"/>
    </source>
</evidence>
<evidence type="ECO:0000256" key="3">
    <source>
        <dbReference type="SAM" id="MobiDB-lite"/>
    </source>
</evidence>
<evidence type="ECO:0000256" key="1">
    <source>
        <dbReference type="PROSITE-ProRule" id="PRU00848"/>
    </source>
</evidence>
<evidence type="ECO:0000256" key="2">
    <source>
        <dbReference type="RuleBase" id="RU367087"/>
    </source>
</evidence>
<organism evidence="5 6">
    <name type="scientific">Marasmius crinis-equi</name>
    <dbReference type="NCBI Taxonomy" id="585013"/>
    <lineage>
        <taxon>Eukaryota</taxon>
        <taxon>Fungi</taxon>
        <taxon>Dikarya</taxon>
        <taxon>Basidiomycota</taxon>
        <taxon>Agaricomycotina</taxon>
        <taxon>Agaricomycetes</taxon>
        <taxon>Agaricomycetidae</taxon>
        <taxon>Agaricales</taxon>
        <taxon>Marasmiineae</taxon>
        <taxon>Marasmiaceae</taxon>
        <taxon>Marasmius</taxon>
    </lineage>
</organism>
<name>A0ABR3FSK4_9AGAR</name>
<dbReference type="PANTHER" id="PTHR12315:SF0">
    <property type="entry name" value="7SK SNRNA METHYLPHOSPHATE CAPPING ENZYME"/>
    <property type="match status" value="1"/>
</dbReference>
<proteinExistence type="inferred from homology"/>
<accession>A0ABR3FSK4</accession>
<protein>
    <recommendedName>
        <fullName evidence="2">RNA methyltransferase</fullName>
        <ecNumber evidence="2">2.1.1.-</ecNumber>
    </recommendedName>
</protein>
<keyword evidence="1 2" id="KW-0949">S-adenosyl-L-methionine</keyword>
<dbReference type="EC" id="2.1.1.-" evidence="2"/>
<comment type="caution">
    <text evidence="5">The sequence shown here is derived from an EMBL/GenBank/DDBJ whole genome shotgun (WGS) entry which is preliminary data.</text>
</comment>
<keyword evidence="6" id="KW-1185">Reference proteome</keyword>
<dbReference type="InterPro" id="IPR024160">
    <property type="entry name" value="BIN3_SAM-bd_dom"/>
</dbReference>
<reference evidence="5 6" key="1">
    <citation type="submission" date="2024-02" db="EMBL/GenBank/DDBJ databases">
        <title>A draft genome for the cacao thread blight pathogen Marasmius crinis-equi.</title>
        <authorList>
            <person name="Cohen S.P."/>
            <person name="Baruah I.K."/>
            <person name="Amoako-Attah I."/>
            <person name="Bukari Y."/>
            <person name="Meinhardt L.W."/>
            <person name="Bailey B.A."/>
        </authorList>
    </citation>
    <scope>NUCLEOTIDE SEQUENCE [LARGE SCALE GENOMIC DNA]</scope>
    <source>
        <strain evidence="5 6">GH-76</strain>
    </source>
</reference>
<dbReference type="Proteomes" id="UP001465976">
    <property type="component" value="Unassembled WGS sequence"/>
</dbReference>